<dbReference type="InterPro" id="IPR027417">
    <property type="entry name" value="P-loop_NTPase"/>
</dbReference>
<dbReference type="OrthoDB" id="431454at2759"/>
<feature type="region of interest" description="Disordered" evidence="1">
    <location>
        <begin position="1"/>
        <end position="24"/>
    </location>
</feature>
<protein>
    <submittedName>
        <fullName evidence="2">TPR-like protein</fullName>
    </submittedName>
</protein>
<dbReference type="STRING" id="436010.A0A166J351"/>
<dbReference type="SUPFAM" id="SSF48452">
    <property type="entry name" value="TPR-like"/>
    <property type="match status" value="2"/>
</dbReference>
<dbReference type="Gene3D" id="3.40.50.300">
    <property type="entry name" value="P-loop containing nucleotide triphosphate hydrolases"/>
    <property type="match status" value="1"/>
</dbReference>
<dbReference type="SUPFAM" id="SSF52540">
    <property type="entry name" value="P-loop containing nucleoside triphosphate hydrolases"/>
    <property type="match status" value="1"/>
</dbReference>
<dbReference type="PANTHER" id="PTHR47691">
    <property type="entry name" value="REGULATOR-RELATED"/>
    <property type="match status" value="1"/>
</dbReference>
<dbReference type="CDD" id="cd21037">
    <property type="entry name" value="MLKL_NTD"/>
    <property type="match status" value="1"/>
</dbReference>
<proteinExistence type="predicted"/>
<sequence>MPQWLKSKPQWLSRSPSPASIPQSSVLETTRNVCTLVSNLGSGALNVPGLQAAGLIGCQIIDIVQKMKDNQDACKDLVDHIGKLMSPIYSTLQGCNITDIDVGLREDIQRLQESMQAVQNILQHQADRRGLVRALNSARDAGKIAECKDIINRQLVAFGTYSLISVRMGMIRLQHTIEERKTALDYSAHQVLQSVPSQPVPSEHFFGRKDIVSTLANLFIGDERCRIAILGAGGLGKTSIALHLIHHDIVVTRFSDRQFFVGCDGVTTADGLAARILQILGVPGSASGNIIDVLHASLKEALPTLLLLDNLESTWDAPGDHSAVQDLLQKIASVKSVSLIITMRATDPPSDIQWSWSEPIPVLSPASAKEVFLAIHGQLPRGTNDYDEVLEVLLKELDYVPLAIHLLAQVSRGFQPTFMLKRWRERRTQMLRLPTPEPTLHRLQSVDVSISFSITSLDAAQNPGSIQLLGMLCLLPDGLLCWQERLEVIEKTFENAISDLLLLRKFALVYTAGDKLSVLSPIRHFVLHHYPPDIQHSQCIRDVIWEVVDTYATVEFGPELQGAIEAISPEMGNIGNLIDHAVIYDPGAIIVDIAIQISKHLCRTHPSLHILKKVSKLVPAMDTEMQAQYWLITGDIMHAKDEYGEATRTCMQARDLFLEIGDRAGAAQCSESLGDSLRMQSEYSEAAAVLKDAQAQFFELGDRSGAARCSQSLGQILHMQMKYSEATAVFINARAEALEIGDRLGAAQCSQSLGNSLSMQSEYSEAAAILTVTRAQYLDIGERLGAAQCSQSMGEILSVQSNYSEATEILTNARTEFLEIGERLGAAQCSKILGDNLRIQGEYSAAAAILTAARSQFLQINNRLGEAQCARSLGQILHAQRKYTEAENLLMHARDQFLDIGLEAQAAECSELLEECTDDSDDEESTETSS</sequence>
<keyword evidence="3" id="KW-1185">Reference proteome</keyword>
<evidence type="ECO:0000313" key="2">
    <source>
        <dbReference type="EMBL" id="KZP20446.1"/>
    </source>
</evidence>
<dbReference type="GO" id="GO:0007166">
    <property type="term" value="P:cell surface receptor signaling pathway"/>
    <property type="evidence" value="ECO:0007669"/>
    <property type="project" value="InterPro"/>
</dbReference>
<feature type="compositionally biased region" description="Polar residues" evidence="1">
    <location>
        <begin position="10"/>
        <end position="24"/>
    </location>
</feature>
<dbReference type="EMBL" id="KV417555">
    <property type="protein sequence ID" value="KZP20446.1"/>
    <property type="molecule type" value="Genomic_DNA"/>
</dbReference>
<organism evidence="2 3">
    <name type="scientific">Athelia psychrophila</name>
    <dbReference type="NCBI Taxonomy" id="1759441"/>
    <lineage>
        <taxon>Eukaryota</taxon>
        <taxon>Fungi</taxon>
        <taxon>Dikarya</taxon>
        <taxon>Basidiomycota</taxon>
        <taxon>Agaricomycotina</taxon>
        <taxon>Agaricomycetes</taxon>
        <taxon>Agaricomycetidae</taxon>
        <taxon>Atheliales</taxon>
        <taxon>Atheliaceae</taxon>
        <taxon>Athelia</taxon>
    </lineage>
</organism>
<evidence type="ECO:0000256" key="1">
    <source>
        <dbReference type="SAM" id="MobiDB-lite"/>
    </source>
</evidence>
<dbReference type="AlphaFoldDB" id="A0A166J351"/>
<name>A0A166J351_9AGAM</name>
<evidence type="ECO:0000313" key="3">
    <source>
        <dbReference type="Proteomes" id="UP000076532"/>
    </source>
</evidence>
<dbReference type="PANTHER" id="PTHR47691:SF3">
    <property type="entry name" value="HTH-TYPE TRANSCRIPTIONAL REGULATOR RV0890C-RELATED"/>
    <property type="match status" value="1"/>
</dbReference>
<reference evidence="2 3" key="1">
    <citation type="journal article" date="2016" name="Mol. Biol. Evol.">
        <title>Comparative Genomics of Early-Diverging Mushroom-Forming Fungi Provides Insights into the Origins of Lignocellulose Decay Capabilities.</title>
        <authorList>
            <person name="Nagy L.G."/>
            <person name="Riley R."/>
            <person name="Tritt A."/>
            <person name="Adam C."/>
            <person name="Daum C."/>
            <person name="Floudas D."/>
            <person name="Sun H."/>
            <person name="Yadav J.S."/>
            <person name="Pangilinan J."/>
            <person name="Larsson K.H."/>
            <person name="Matsuura K."/>
            <person name="Barry K."/>
            <person name="Labutti K."/>
            <person name="Kuo R."/>
            <person name="Ohm R.A."/>
            <person name="Bhattacharya S.S."/>
            <person name="Shirouzu T."/>
            <person name="Yoshinaga Y."/>
            <person name="Martin F.M."/>
            <person name="Grigoriev I.V."/>
            <person name="Hibbett D.S."/>
        </authorList>
    </citation>
    <scope>NUCLEOTIDE SEQUENCE [LARGE SCALE GENOMIC DNA]</scope>
    <source>
        <strain evidence="2 3">CBS 109695</strain>
    </source>
</reference>
<dbReference type="Gene3D" id="1.20.930.20">
    <property type="entry name" value="Adaptor protein Cbl, N-terminal domain"/>
    <property type="match status" value="1"/>
</dbReference>
<dbReference type="InterPro" id="IPR059179">
    <property type="entry name" value="MLKL-like_MCAfunc"/>
</dbReference>
<gene>
    <name evidence="2" type="ORF">FIBSPDRAFT_789581</name>
</gene>
<accession>A0A166J351</accession>
<dbReference type="Proteomes" id="UP000076532">
    <property type="component" value="Unassembled WGS sequence"/>
</dbReference>
<dbReference type="Gene3D" id="1.25.40.10">
    <property type="entry name" value="Tetratricopeptide repeat domain"/>
    <property type="match status" value="1"/>
</dbReference>
<dbReference type="InterPro" id="IPR011990">
    <property type="entry name" value="TPR-like_helical_dom_sf"/>
</dbReference>
<dbReference type="InterPro" id="IPR036537">
    <property type="entry name" value="Adaptor_Cbl_N_dom_sf"/>
</dbReference>